<accession>A0A165FH43</accession>
<evidence type="ECO:0000313" key="7">
    <source>
        <dbReference type="Proteomes" id="UP000076632"/>
    </source>
</evidence>
<dbReference type="GO" id="GO:0047547">
    <property type="term" value="F:2-methylcitrate dehydratase activity"/>
    <property type="evidence" value="ECO:0007669"/>
    <property type="project" value="InterPro"/>
</dbReference>
<keyword evidence="7" id="KW-1185">Reference proteome</keyword>
<evidence type="ECO:0000256" key="2">
    <source>
        <dbReference type="ARBA" id="ARBA00023239"/>
    </source>
</evidence>
<evidence type="ECO:0000313" key="6">
    <source>
        <dbReference type="EMBL" id="KZF20974.1"/>
    </source>
</evidence>
<organism evidence="6 7">
    <name type="scientific">Xylona heveae (strain CBS 132557 / TC161)</name>
    <dbReference type="NCBI Taxonomy" id="1328760"/>
    <lineage>
        <taxon>Eukaryota</taxon>
        <taxon>Fungi</taxon>
        <taxon>Dikarya</taxon>
        <taxon>Ascomycota</taxon>
        <taxon>Pezizomycotina</taxon>
        <taxon>Xylonomycetes</taxon>
        <taxon>Xylonales</taxon>
        <taxon>Xylonaceae</taxon>
        <taxon>Xylona</taxon>
    </lineage>
</organism>
<gene>
    <name evidence="6" type="ORF">L228DRAFT_284873</name>
</gene>
<dbReference type="InterPro" id="IPR045337">
    <property type="entry name" value="MmgE_PrpD_C"/>
</dbReference>
<dbReference type="EMBL" id="KV407462">
    <property type="protein sequence ID" value="KZF20974.1"/>
    <property type="molecule type" value="Genomic_DNA"/>
</dbReference>
<evidence type="ECO:0000259" key="5">
    <source>
        <dbReference type="Pfam" id="PF19305"/>
    </source>
</evidence>
<dbReference type="PANTHER" id="PTHR16943:SF15">
    <property type="entry name" value="DEHYDRATASE (PRPD), PUTATIVE-RELATED"/>
    <property type="match status" value="1"/>
</dbReference>
<feature type="repeat" description="ANK" evidence="3">
    <location>
        <begin position="342"/>
        <end position="376"/>
    </location>
</feature>
<dbReference type="InterPro" id="IPR012705">
    <property type="entry name" value="2Me_IsoCit_deHydtase_PrpD"/>
</dbReference>
<dbReference type="RefSeq" id="XP_018186529.1">
    <property type="nucleotide sequence ID" value="XM_018336273.1"/>
</dbReference>
<dbReference type="Gene3D" id="3.30.1330.120">
    <property type="entry name" value="2-methylcitrate dehydratase PrpD"/>
    <property type="match status" value="1"/>
</dbReference>
<name>A0A165FH43_XYLHT</name>
<reference evidence="6 7" key="1">
    <citation type="journal article" date="2016" name="Fungal Biol.">
        <title>The genome of Xylona heveae provides a window into fungal endophytism.</title>
        <authorList>
            <person name="Gazis R."/>
            <person name="Kuo A."/>
            <person name="Riley R."/>
            <person name="LaButti K."/>
            <person name="Lipzen A."/>
            <person name="Lin J."/>
            <person name="Amirebrahimi M."/>
            <person name="Hesse C.N."/>
            <person name="Spatafora J.W."/>
            <person name="Henrissat B."/>
            <person name="Hainaut M."/>
            <person name="Grigoriev I.V."/>
            <person name="Hibbett D.S."/>
        </authorList>
    </citation>
    <scope>NUCLEOTIDE SEQUENCE [LARGE SCALE GENOMIC DNA]</scope>
    <source>
        <strain evidence="6 7">TC161</strain>
    </source>
</reference>
<dbReference type="AlphaFoldDB" id="A0A165FH43"/>
<comment type="similarity">
    <text evidence="1">Belongs to the PrpD family.</text>
</comment>
<dbReference type="InterPro" id="IPR005656">
    <property type="entry name" value="MmgE_PrpD"/>
</dbReference>
<dbReference type="OMA" id="ITCYDEE"/>
<dbReference type="GO" id="GO:0051537">
    <property type="term" value="F:2 iron, 2 sulfur cluster binding"/>
    <property type="evidence" value="ECO:0007669"/>
    <property type="project" value="InterPro"/>
</dbReference>
<feature type="domain" description="MmgE/PrpD C-terminal" evidence="5">
    <location>
        <begin position="298"/>
        <end position="474"/>
    </location>
</feature>
<dbReference type="InParanoid" id="A0A165FH43"/>
<protein>
    <submittedName>
        <fullName evidence="6">2-methylcitrate dehydratase</fullName>
    </submittedName>
</protein>
<dbReference type="Pfam" id="PF03972">
    <property type="entry name" value="MmgE_PrpD_N"/>
    <property type="match status" value="1"/>
</dbReference>
<dbReference type="STRING" id="1328760.A0A165FH43"/>
<dbReference type="Proteomes" id="UP000076632">
    <property type="component" value="Unassembled WGS sequence"/>
</dbReference>
<evidence type="ECO:0000259" key="4">
    <source>
        <dbReference type="Pfam" id="PF03972"/>
    </source>
</evidence>
<feature type="domain" description="MmgE/PrpD N-terminal" evidence="4">
    <location>
        <begin position="36"/>
        <end position="278"/>
    </location>
</feature>
<evidence type="ECO:0000256" key="1">
    <source>
        <dbReference type="ARBA" id="ARBA00006174"/>
    </source>
</evidence>
<dbReference type="InterPro" id="IPR002110">
    <property type="entry name" value="Ankyrin_rpt"/>
</dbReference>
<dbReference type="GeneID" id="28901410"/>
<dbReference type="OrthoDB" id="10055203at2759"/>
<dbReference type="InterPro" id="IPR036148">
    <property type="entry name" value="MmgE/PrpD_sf"/>
</dbReference>
<sequence length="493" mass="54368">MANKMTHLNNDNTNSTAYDDILISIVSYVYEPIEFSELAWTRAKAALLDALGVAMEGIHSSAELNQLLGPVPPHSPIVEGGFKLPGTHYQLDLLKGAFDLGTSIRYLDHNDAFPGAEWGHPSDNIGAILPVTDILCRRPHTTTSSHPSPTMKDVLTALIKAYEIQGTLQIENAFNKIGLDHVILVKVASTAVVCWLLGLSRDQALAAVSHAWVDGHPLRVYRQAPNTGPRKGWAAGDAVQRAVHLALLAAVGQPGVKSALTAPKWGFYDVLFHSKQLSTPKPFGSWVVENVLFKVNTAEGHGLTAIEAALKLSKNMQRQGIVPELVERVRVRTHEAAMIIINKSGPLHNAADRDHDLRYMVAVVLLKGAQIDTKDYQDESAWATDPRVEELRRKITVVEEPQFTQDYHNIHIRSLTNAIQITLSDGTWLDEEVVEFPDGHVKSPNTLALVREKAVQNLGLKFNNDRVKEIIELVDSSTFDEVLVSDFIDLFTP</sequence>
<evidence type="ECO:0000256" key="3">
    <source>
        <dbReference type="PROSITE-ProRule" id="PRU00023"/>
    </source>
</evidence>
<keyword evidence="3" id="KW-0040">ANK repeat</keyword>
<dbReference type="InterPro" id="IPR045336">
    <property type="entry name" value="MmgE_PrpD_N"/>
</dbReference>
<dbReference type="Gene3D" id="1.10.4100.10">
    <property type="entry name" value="2-methylcitrate dehydratase PrpD"/>
    <property type="match status" value="1"/>
</dbReference>
<dbReference type="InterPro" id="IPR042188">
    <property type="entry name" value="MmgE/PrpD_sf_2"/>
</dbReference>
<dbReference type="SUPFAM" id="SSF103378">
    <property type="entry name" value="2-methylcitrate dehydratase PrpD"/>
    <property type="match status" value="1"/>
</dbReference>
<dbReference type="Pfam" id="PF19305">
    <property type="entry name" value="MmgE_PrpD_C"/>
    <property type="match status" value="1"/>
</dbReference>
<keyword evidence="2" id="KW-0456">Lyase</keyword>
<dbReference type="GO" id="GO:0019679">
    <property type="term" value="P:propionate metabolic process, methylcitrate cycle"/>
    <property type="evidence" value="ECO:0007669"/>
    <property type="project" value="InterPro"/>
</dbReference>
<dbReference type="GO" id="GO:0005739">
    <property type="term" value="C:mitochondrion"/>
    <property type="evidence" value="ECO:0007669"/>
    <property type="project" value="TreeGrafter"/>
</dbReference>
<dbReference type="PANTHER" id="PTHR16943">
    <property type="entry name" value="2-METHYLCITRATE DEHYDRATASE-RELATED"/>
    <property type="match status" value="1"/>
</dbReference>
<dbReference type="InterPro" id="IPR042183">
    <property type="entry name" value="MmgE/PrpD_sf_1"/>
</dbReference>
<dbReference type="NCBIfam" id="TIGR02330">
    <property type="entry name" value="prpD"/>
    <property type="match status" value="1"/>
</dbReference>
<dbReference type="PROSITE" id="PS50088">
    <property type="entry name" value="ANK_REPEAT"/>
    <property type="match status" value="1"/>
</dbReference>
<proteinExistence type="inferred from homology"/>